<protein>
    <recommendedName>
        <fullName evidence="3">DUF1963 domain-containing protein</fullName>
    </recommendedName>
</protein>
<accession>A0A5J4KTB4</accession>
<dbReference type="InterPro" id="IPR035948">
    <property type="entry name" value="YwqG-like_sf"/>
</dbReference>
<dbReference type="Gene3D" id="2.30.320.10">
    <property type="entry name" value="YwqG-like"/>
    <property type="match status" value="1"/>
</dbReference>
<keyword evidence="2" id="KW-1185">Reference proteome</keyword>
<gene>
    <name evidence="1" type="ORF">KDW_38720</name>
</gene>
<organism evidence="1 2">
    <name type="scientific">Dictyobacter vulcani</name>
    <dbReference type="NCBI Taxonomy" id="2607529"/>
    <lineage>
        <taxon>Bacteria</taxon>
        <taxon>Bacillati</taxon>
        <taxon>Chloroflexota</taxon>
        <taxon>Ktedonobacteria</taxon>
        <taxon>Ktedonobacterales</taxon>
        <taxon>Dictyobacteraceae</taxon>
        <taxon>Dictyobacter</taxon>
    </lineage>
</organism>
<dbReference type="Proteomes" id="UP000326912">
    <property type="component" value="Unassembled WGS sequence"/>
</dbReference>
<dbReference type="Pfam" id="PF09234">
    <property type="entry name" value="DUF1963"/>
    <property type="match status" value="1"/>
</dbReference>
<dbReference type="InterPro" id="IPR015315">
    <property type="entry name" value="DUF1963"/>
</dbReference>
<proteinExistence type="predicted"/>
<dbReference type="SUPFAM" id="SSF103032">
    <property type="entry name" value="Hypothetical protein YwqG"/>
    <property type="match status" value="1"/>
</dbReference>
<comment type="caution">
    <text evidence="1">The sequence shown here is derived from an EMBL/GenBank/DDBJ whole genome shotgun (WGS) entry which is preliminary data.</text>
</comment>
<dbReference type="AlphaFoldDB" id="A0A5J4KTB4"/>
<evidence type="ECO:0000313" key="1">
    <source>
        <dbReference type="EMBL" id="GER89710.1"/>
    </source>
</evidence>
<dbReference type="EMBL" id="BKZW01000002">
    <property type="protein sequence ID" value="GER89710.1"/>
    <property type="molecule type" value="Genomic_DNA"/>
</dbReference>
<reference evidence="1 2" key="1">
    <citation type="submission" date="2019-10" db="EMBL/GenBank/DDBJ databases">
        <title>Dictyobacter vulcani sp. nov., within the class Ktedonobacteria, isolated from soil of volcanic Mt. Zao.</title>
        <authorList>
            <person name="Zheng Y."/>
            <person name="Wang C.M."/>
            <person name="Sakai Y."/>
            <person name="Abe K."/>
            <person name="Yokota A."/>
            <person name="Yabe S."/>
        </authorList>
    </citation>
    <scope>NUCLEOTIDE SEQUENCE [LARGE SCALE GENOMIC DNA]</scope>
    <source>
        <strain evidence="1 2">W12</strain>
    </source>
</reference>
<evidence type="ECO:0000313" key="2">
    <source>
        <dbReference type="Proteomes" id="UP000326912"/>
    </source>
</evidence>
<evidence type="ECO:0008006" key="3">
    <source>
        <dbReference type="Google" id="ProtNLM"/>
    </source>
</evidence>
<sequence>MAYLFLTDDEEIFVDNTFDPEGGENAVIIQPGICEIPTQPLATGPTLYKMVNAPSGMTLIPVSCEFTVAVSPGEDPDVIVEDEHAHATDEAWKAFTAQGEEIKIGGTPAFVQGPEFPEGTNWQLLLQLDSANLPFYVNFGDAGVGYAFLSEDGTRGKFLWQGL</sequence>
<name>A0A5J4KTB4_9CHLR</name>